<keyword evidence="11" id="KW-0238">DNA-binding</keyword>
<dbReference type="PROSITE" id="PS00028">
    <property type="entry name" value="ZINC_FINGER_C2H2_1"/>
    <property type="match status" value="9"/>
</dbReference>
<keyword evidence="6" id="KW-0677">Repeat</keyword>
<comment type="function">
    <text evidence="1">May be involved in transcriptional regulation.</text>
</comment>
<evidence type="ECO:0000313" key="18">
    <source>
        <dbReference type="Proteomes" id="UP001190640"/>
    </source>
</evidence>
<dbReference type="KEGG" id="emc:129327785"/>
<gene>
    <name evidence="19" type="primary">LOC129327785</name>
</gene>
<evidence type="ECO:0000256" key="13">
    <source>
        <dbReference type="ARBA" id="ARBA00023242"/>
    </source>
</evidence>
<evidence type="ECO:0000256" key="7">
    <source>
        <dbReference type="ARBA" id="ARBA00022771"/>
    </source>
</evidence>
<evidence type="ECO:0000259" key="17">
    <source>
        <dbReference type="PROSITE" id="PS50804"/>
    </source>
</evidence>
<feature type="domain" description="C2H2-type" evidence="16">
    <location>
        <begin position="843"/>
        <end position="868"/>
    </location>
</feature>
<dbReference type="FunFam" id="3.30.160.60:FF:000250">
    <property type="entry name" value="zinc finger protein 197 isoform X1"/>
    <property type="match status" value="1"/>
</dbReference>
<feature type="domain" description="C2H2-type" evidence="16">
    <location>
        <begin position="731"/>
        <end position="758"/>
    </location>
</feature>
<dbReference type="FunFam" id="1.10.4020.10:FF:000001">
    <property type="entry name" value="zinc finger protein 263 isoform X1"/>
    <property type="match status" value="1"/>
</dbReference>
<dbReference type="InterPro" id="IPR036236">
    <property type="entry name" value="Znf_C2H2_sf"/>
</dbReference>
<dbReference type="GO" id="GO:0005634">
    <property type="term" value="C:nucleus"/>
    <property type="evidence" value="ECO:0007669"/>
    <property type="project" value="UniProtKB-SubCell"/>
</dbReference>
<comment type="similarity">
    <text evidence="3">Belongs to the krueppel C2H2-type zinc-finger protein family.</text>
</comment>
<accession>A0AA97J6F7</accession>
<feature type="domain" description="C2H2-type" evidence="16">
    <location>
        <begin position="675"/>
        <end position="702"/>
    </location>
</feature>
<dbReference type="InterPro" id="IPR013087">
    <property type="entry name" value="Znf_C2H2_type"/>
</dbReference>
<dbReference type="PANTHER" id="PTHR24404:SF114">
    <property type="entry name" value="KLUMPFUSS, ISOFORM B-RELATED"/>
    <property type="match status" value="1"/>
</dbReference>
<dbReference type="SMART" id="SM00431">
    <property type="entry name" value="SCAN"/>
    <property type="match status" value="1"/>
</dbReference>
<dbReference type="RefSeq" id="XP_054832513.1">
    <property type="nucleotide sequence ID" value="XM_054976538.1"/>
</dbReference>
<dbReference type="InterPro" id="IPR050589">
    <property type="entry name" value="Ikaros_C2H2-ZF"/>
</dbReference>
<feature type="domain" description="C2H2-type" evidence="16">
    <location>
        <begin position="787"/>
        <end position="814"/>
    </location>
</feature>
<feature type="domain" description="C2H2-type" evidence="16">
    <location>
        <begin position="759"/>
        <end position="786"/>
    </location>
</feature>
<feature type="region of interest" description="Disordered" evidence="15">
    <location>
        <begin position="268"/>
        <end position="297"/>
    </location>
</feature>
<name>A0AA97J6F7_EUBMA</name>
<evidence type="ECO:0000256" key="15">
    <source>
        <dbReference type="SAM" id="MobiDB-lite"/>
    </source>
</evidence>
<protein>
    <submittedName>
        <fullName evidence="19">Zinc finger protein with KRAB and SCAN domains 7-like</fullName>
    </submittedName>
</protein>
<feature type="domain" description="C2H2-type" evidence="16">
    <location>
        <begin position="619"/>
        <end position="646"/>
    </location>
</feature>
<dbReference type="SMART" id="SM00355">
    <property type="entry name" value="ZnF_C2H2"/>
    <property type="match status" value="9"/>
</dbReference>
<feature type="domain" description="SCAN box" evidence="17">
    <location>
        <begin position="142"/>
        <end position="220"/>
    </location>
</feature>
<feature type="domain" description="C2H2-type" evidence="16">
    <location>
        <begin position="815"/>
        <end position="842"/>
    </location>
</feature>
<organism evidence="18 19">
    <name type="scientific">Eublepharis macularius</name>
    <name type="common">Leopard gecko</name>
    <name type="synonym">Cyrtodactylus macularius</name>
    <dbReference type="NCBI Taxonomy" id="481883"/>
    <lineage>
        <taxon>Eukaryota</taxon>
        <taxon>Metazoa</taxon>
        <taxon>Chordata</taxon>
        <taxon>Craniata</taxon>
        <taxon>Vertebrata</taxon>
        <taxon>Euteleostomi</taxon>
        <taxon>Lepidosauria</taxon>
        <taxon>Squamata</taxon>
        <taxon>Bifurcata</taxon>
        <taxon>Gekkota</taxon>
        <taxon>Eublepharidae</taxon>
        <taxon>Eublepharinae</taxon>
        <taxon>Eublepharis</taxon>
    </lineage>
</organism>
<dbReference type="Pfam" id="PF02023">
    <property type="entry name" value="SCAN"/>
    <property type="match status" value="1"/>
</dbReference>
<dbReference type="PROSITE" id="PS50804">
    <property type="entry name" value="SCAN_BOX"/>
    <property type="match status" value="1"/>
</dbReference>
<feature type="region of interest" description="Disordered" evidence="15">
    <location>
        <begin position="503"/>
        <end position="522"/>
    </location>
</feature>
<keyword evidence="4" id="KW-1017">Isopeptide bond</keyword>
<feature type="region of interest" description="Disordered" evidence="15">
    <location>
        <begin position="575"/>
        <end position="599"/>
    </location>
</feature>
<feature type="region of interest" description="Disordered" evidence="15">
    <location>
        <begin position="357"/>
        <end position="390"/>
    </location>
</feature>
<dbReference type="Proteomes" id="UP001190640">
    <property type="component" value="Chromosome 4"/>
</dbReference>
<keyword evidence="8" id="KW-0862">Zinc</keyword>
<evidence type="ECO:0000256" key="4">
    <source>
        <dbReference type="ARBA" id="ARBA00022499"/>
    </source>
</evidence>
<reference evidence="19" key="1">
    <citation type="submission" date="2025-08" db="UniProtKB">
        <authorList>
            <consortium name="RefSeq"/>
        </authorList>
    </citation>
    <scope>IDENTIFICATION</scope>
    <source>
        <tissue evidence="19">Blood</tissue>
    </source>
</reference>
<dbReference type="GeneID" id="129327785"/>
<keyword evidence="7 14" id="KW-0863">Zinc-finger</keyword>
<dbReference type="FunFam" id="3.30.160.60:FF:000320">
    <property type="entry name" value="Zinc finger protein 777"/>
    <property type="match status" value="1"/>
</dbReference>
<evidence type="ECO:0000256" key="5">
    <source>
        <dbReference type="ARBA" id="ARBA00022723"/>
    </source>
</evidence>
<evidence type="ECO:0000313" key="19">
    <source>
        <dbReference type="RefSeq" id="XP_054832513.1"/>
    </source>
</evidence>
<evidence type="ECO:0000256" key="3">
    <source>
        <dbReference type="ARBA" id="ARBA00006991"/>
    </source>
</evidence>
<dbReference type="GO" id="GO:0006357">
    <property type="term" value="P:regulation of transcription by RNA polymerase II"/>
    <property type="evidence" value="ECO:0007669"/>
    <property type="project" value="TreeGrafter"/>
</dbReference>
<feature type="domain" description="C2H2-type" evidence="16">
    <location>
        <begin position="703"/>
        <end position="730"/>
    </location>
</feature>
<keyword evidence="13" id="KW-0539">Nucleus</keyword>
<feature type="domain" description="C2H2-type" evidence="16">
    <location>
        <begin position="647"/>
        <end position="674"/>
    </location>
</feature>
<dbReference type="InterPro" id="IPR038269">
    <property type="entry name" value="SCAN_sf"/>
</dbReference>
<dbReference type="AlphaFoldDB" id="A0AA97J6F7"/>
<dbReference type="FunFam" id="3.30.160.60:FF:000624">
    <property type="entry name" value="zinc finger protein 697"/>
    <property type="match status" value="1"/>
</dbReference>
<dbReference type="Pfam" id="PF00096">
    <property type="entry name" value="zf-C2H2"/>
    <property type="match status" value="8"/>
</dbReference>
<dbReference type="GO" id="GO:0000978">
    <property type="term" value="F:RNA polymerase II cis-regulatory region sequence-specific DNA binding"/>
    <property type="evidence" value="ECO:0007669"/>
    <property type="project" value="TreeGrafter"/>
</dbReference>
<keyword evidence="9" id="KW-0832">Ubl conjugation</keyword>
<feature type="compositionally biased region" description="Basic and acidic residues" evidence="15">
    <location>
        <begin position="360"/>
        <end position="378"/>
    </location>
</feature>
<evidence type="ECO:0000256" key="11">
    <source>
        <dbReference type="ARBA" id="ARBA00023125"/>
    </source>
</evidence>
<sequence length="868" mass="99562">MEQNSAGPEGAGETIGIVQREDVAEQPRWRGWQESREEPGKGPHQCWEAQWQEFMRGLDFPHAGWGKEPSPWEDAKAFLASFEHVAQACQWPREEWAARLLPALSGEAQRAFDSLEARDREDYGKVKAAILRGEANRMEMLRQHFRQFRLREVEDPRRIYSQLQELCCRWLRPERHSKEEILELLILEQFLAILPPKLQSWIRAGEPDTCAQAVALVEDFLMSQQEAEAEKWQGPLQEVCLDGEVHAVQRQICREAEQTSKEQISLLGREMKGSRPSTSLLPPDGQETAETGPVEPQVDVKETDASLPMVKQTLIPPGQRTMFWQVLQEDSGNVNSLEGLLVPKPDPGKEEDMFVQSPEENERLKDQDSGDWRGRQFKVENSPCGGNELEEKARMGPEMIPGNMVTKAEIHEERCESKWSQEEDLWERDQMNPVNAQKLFGLPPAGQGSENPRHPGDGRRSWIKMENEAAVETGLEETDGTLGEKSRWSFSGTPEIYMQRYESEGPPQEIKPVKGENEEKEPSEDLISTAGEMYAEDAEAKKPLFSKYGRKYHYKPQFLTVHADEDLGECPISEENIQQQSSPEPPLSHANEKPYESSECRTVDNMTSHQSNYHGGKTYECPECGKSLSCRKSLKSHQVVHMAGRPFECSQCGKSYRQRETLLKHQKIHTGEKLHECSACGKIFTAKAALTRHHRIHTGEKPFKCPQCEKSFRHRQTLKEHQTLHIGEKSHDCPVCGENFPSREMLRKHQRVHAGERPYECPQCEKRFKRKIHLMRHQRIHTGEKPFQCSQCGKSFRQREHLRGHQRIHTGEKPFKCPECGKNFSQRNKMISHQGTHRGQRLYQCPECGKSFSQKATLTKHRSSHVGC</sequence>
<evidence type="ECO:0000259" key="16">
    <source>
        <dbReference type="PROSITE" id="PS50157"/>
    </source>
</evidence>
<dbReference type="SUPFAM" id="SSF57667">
    <property type="entry name" value="beta-beta-alpha zinc fingers"/>
    <property type="match status" value="5"/>
</dbReference>
<evidence type="ECO:0000256" key="14">
    <source>
        <dbReference type="PROSITE-ProRule" id="PRU00042"/>
    </source>
</evidence>
<comment type="subcellular location">
    <subcellularLocation>
        <location evidence="2">Nucleus</location>
    </subcellularLocation>
</comment>
<evidence type="ECO:0000256" key="1">
    <source>
        <dbReference type="ARBA" id="ARBA00003767"/>
    </source>
</evidence>
<dbReference type="InterPro" id="IPR003309">
    <property type="entry name" value="SCAN_dom"/>
</dbReference>
<dbReference type="PANTHER" id="PTHR24404">
    <property type="entry name" value="ZINC FINGER PROTEIN"/>
    <property type="match status" value="1"/>
</dbReference>
<keyword evidence="10" id="KW-0805">Transcription regulation</keyword>
<proteinExistence type="inferred from homology"/>
<evidence type="ECO:0000256" key="6">
    <source>
        <dbReference type="ARBA" id="ARBA00022737"/>
    </source>
</evidence>
<keyword evidence="5" id="KW-0479">Metal-binding</keyword>
<dbReference type="PROSITE" id="PS50157">
    <property type="entry name" value="ZINC_FINGER_C2H2_2"/>
    <property type="match status" value="9"/>
</dbReference>
<feature type="region of interest" description="Disordered" evidence="15">
    <location>
        <begin position="1"/>
        <end position="44"/>
    </location>
</feature>
<keyword evidence="12" id="KW-0804">Transcription</keyword>
<evidence type="ECO:0000256" key="2">
    <source>
        <dbReference type="ARBA" id="ARBA00004123"/>
    </source>
</evidence>
<feature type="compositionally biased region" description="Basic and acidic residues" evidence="15">
    <location>
        <begin position="590"/>
        <end position="599"/>
    </location>
</feature>
<dbReference type="GO" id="GO:0008270">
    <property type="term" value="F:zinc ion binding"/>
    <property type="evidence" value="ECO:0007669"/>
    <property type="project" value="UniProtKB-KW"/>
</dbReference>
<evidence type="ECO:0000256" key="9">
    <source>
        <dbReference type="ARBA" id="ARBA00022843"/>
    </source>
</evidence>
<evidence type="ECO:0000256" key="8">
    <source>
        <dbReference type="ARBA" id="ARBA00022833"/>
    </source>
</evidence>
<dbReference type="GO" id="GO:0003700">
    <property type="term" value="F:DNA-binding transcription factor activity"/>
    <property type="evidence" value="ECO:0007669"/>
    <property type="project" value="TreeGrafter"/>
</dbReference>
<keyword evidence="18" id="KW-1185">Reference proteome</keyword>
<evidence type="ECO:0000256" key="12">
    <source>
        <dbReference type="ARBA" id="ARBA00023163"/>
    </source>
</evidence>
<dbReference type="FunFam" id="3.30.160.60:FF:002343">
    <property type="entry name" value="Zinc finger protein 33A"/>
    <property type="match status" value="3"/>
</dbReference>
<dbReference type="Gene3D" id="3.30.160.60">
    <property type="entry name" value="Classic Zinc Finger"/>
    <property type="match status" value="9"/>
</dbReference>
<dbReference type="FunFam" id="3.30.160.60:FF:000551">
    <property type="entry name" value="zinc finger protein 197 isoform X1"/>
    <property type="match status" value="1"/>
</dbReference>
<dbReference type="Gene3D" id="1.10.4020.10">
    <property type="entry name" value="DNA breaking-rejoining enzymes"/>
    <property type="match status" value="1"/>
</dbReference>
<dbReference type="FunFam" id="3.30.160.60:FF:002005">
    <property type="entry name" value="Zinc finger protein 200"/>
    <property type="match status" value="1"/>
</dbReference>
<evidence type="ECO:0000256" key="10">
    <source>
        <dbReference type="ARBA" id="ARBA00023015"/>
    </source>
</evidence>
<dbReference type="FunFam" id="3.30.160.60:FF:000690">
    <property type="entry name" value="Zinc finger protein 354C"/>
    <property type="match status" value="1"/>
</dbReference>
<feature type="compositionally biased region" description="Basic and acidic residues" evidence="15">
    <location>
        <begin position="19"/>
        <end position="41"/>
    </location>
</feature>
<dbReference type="SUPFAM" id="SSF47353">
    <property type="entry name" value="Retrovirus capsid dimerization domain-like"/>
    <property type="match status" value="1"/>
</dbReference>